<evidence type="ECO:0000313" key="1">
    <source>
        <dbReference type="Proteomes" id="UP000050741"/>
    </source>
</evidence>
<keyword evidence="1" id="KW-1185">Reference proteome</keyword>
<reference evidence="2" key="3">
    <citation type="submission" date="2016-06" db="UniProtKB">
        <authorList>
            <consortium name="WormBaseParasite"/>
        </authorList>
    </citation>
    <scope>IDENTIFICATION</scope>
</reference>
<dbReference type="WBParaSite" id="GPLIN_000776400">
    <property type="protein sequence ID" value="GPLIN_000776400"/>
    <property type="gene ID" value="GPLIN_000776400"/>
</dbReference>
<proteinExistence type="predicted"/>
<evidence type="ECO:0000313" key="2">
    <source>
        <dbReference type="WBParaSite" id="GPLIN_000776400"/>
    </source>
</evidence>
<organism evidence="1 2">
    <name type="scientific">Globodera pallida</name>
    <name type="common">Potato cyst nematode worm</name>
    <name type="synonym">Heterodera pallida</name>
    <dbReference type="NCBI Taxonomy" id="36090"/>
    <lineage>
        <taxon>Eukaryota</taxon>
        <taxon>Metazoa</taxon>
        <taxon>Ecdysozoa</taxon>
        <taxon>Nematoda</taxon>
        <taxon>Chromadorea</taxon>
        <taxon>Rhabditida</taxon>
        <taxon>Tylenchina</taxon>
        <taxon>Tylenchomorpha</taxon>
        <taxon>Tylenchoidea</taxon>
        <taxon>Heteroderidae</taxon>
        <taxon>Heteroderinae</taxon>
        <taxon>Globodera</taxon>
    </lineage>
</organism>
<name>A0A183C4H0_GLOPA</name>
<reference evidence="1" key="2">
    <citation type="submission" date="2014-05" db="EMBL/GenBank/DDBJ databases">
        <title>The genome and life-stage specific transcriptomes of Globodera pallida elucidate key aspects of plant parasitism by a cyst nematode.</title>
        <authorList>
            <person name="Cotton J.A."/>
            <person name="Lilley C.J."/>
            <person name="Jones L.M."/>
            <person name="Kikuchi T."/>
            <person name="Reid A.J."/>
            <person name="Thorpe P."/>
            <person name="Tsai I.J."/>
            <person name="Beasley H."/>
            <person name="Blok V."/>
            <person name="Cock P.J.A."/>
            <person name="Van den Akker S.E."/>
            <person name="Holroyd N."/>
            <person name="Hunt M."/>
            <person name="Mantelin S."/>
            <person name="Naghra H."/>
            <person name="Pain A."/>
            <person name="Palomares-Rius J.E."/>
            <person name="Zarowiecki M."/>
            <person name="Berriman M."/>
            <person name="Jones J.T."/>
            <person name="Urwin P.E."/>
        </authorList>
    </citation>
    <scope>NUCLEOTIDE SEQUENCE [LARGE SCALE GENOMIC DNA]</scope>
    <source>
        <strain evidence="1">Lindley</strain>
    </source>
</reference>
<sequence>MQNAADEFNAIVWRERFLDELKAKNALTVESPDGDAGKCSCLLEGAPTSRFAGTPFNGYSVMLDNAISPSVFRCFLTLFP</sequence>
<reference evidence="1" key="1">
    <citation type="submission" date="2013-12" db="EMBL/GenBank/DDBJ databases">
        <authorList>
            <person name="Aslett M."/>
        </authorList>
    </citation>
    <scope>NUCLEOTIDE SEQUENCE [LARGE SCALE GENOMIC DNA]</scope>
    <source>
        <strain evidence="1">Lindley</strain>
    </source>
</reference>
<protein>
    <submittedName>
        <fullName evidence="2">Uncharacterized protein</fullName>
    </submittedName>
</protein>
<dbReference type="Proteomes" id="UP000050741">
    <property type="component" value="Unassembled WGS sequence"/>
</dbReference>
<accession>A0A183C4H0</accession>
<dbReference type="AlphaFoldDB" id="A0A183C4H0"/>